<name>A0ABT3GVU9_9RHOB</name>
<gene>
    <name evidence="1" type="ORF">OKW52_05115</name>
</gene>
<proteinExistence type="predicted"/>
<reference evidence="1 2" key="1">
    <citation type="submission" date="2022-10" db="EMBL/GenBank/DDBJ databases">
        <title>Pararhodobacter sp. nov., isolated from marine algae.</title>
        <authorList>
            <person name="Choi B.J."/>
            <person name="Kim J.M."/>
            <person name="Lee J.K."/>
            <person name="Choi D.G."/>
            <person name="Jeon C.O."/>
        </authorList>
    </citation>
    <scope>NUCLEOTIDE SEQUENCE [LARGE SCALE GENOMIC DNA]</scope>
    <source>
        <strain evidence="1 2">ZQ420</strain>
    </source>
</reference>
<evidence type="ECO:0000313" key="2">
    <source>
        <dbReference type="Proteomes" id="UP001208938"/>
    </source>
</evidence>
<evidence type="ECO:0000313" key="1">
    <source>
        <dbReference type="EMBL" id="MCW1931655.1"/>
    </source>
</evidence>
<accession>A0ABT3GVU9</accession>
<dbReference type="RefSeq" id="WP_264504749.1">
    <property type="nucleotide sequence ID" value="NZ_JAPDFL010000001.1"/>
</dbReference>
<sequence length="281" mass="29779">MSQPAQRAANSQALSLPRFDGVVEQWRADGTPGVGETPAGVVLICEHASNTLPVDYPELGGDLGLDADTRASHAAYDIGALGLARGLAARLARVAGGAVLVHAPLSRLAYDLNRAPDHLAAMPPKSELHLVPGNQNLTPADRVARTQAICQPFHATVASEIAQLVARGRRPALIAVHSFTPVYFGQTRDVEFGVIHDDDTTLTMAVMMAAKDCGLDTRLNEPYSAAGDVTHTIRLHAVPMRLSNTMLEIRNDLITDAPAQDAMAERLAPVLAVALRETGAV</sequence>
<dbReference type="SUPFAM" id="SSF53187">
    <property type="entry name" value="Zn-dependent exopeptidases"/>
    <property type="match status" value="1"/>
</dbReference>
<dbReference type="PIRSF" id="PIRSF029730">
    <property type="entry name" value="UCP029730"/>
    <property type="match status" value="1"/>
</dbReference>
<dbReference type="Gene3D" id="3.40.630.40">
    <property type="entry name" value="Zn-dependent exopeptidases"/>
    <property type="match status" value="1"/>
</dbReference>
<keyword evidence="2" id="KW-1185">Reference proteome</keyword>
<organism evidence="1 2">
    <name type="scientific">Pararhodobacter zhoushanensis</name>
    <dbReference type="NCBI Taxonomy" id="2479545"/>
    <lineage>
        <taxon>Bacteria</taxon>
        <taxon>Pseudomonadati</taxon>
        <taxon>Pseudomonadota</taxon>
        <taxon>Alphaproteobacteria</taxon>
        <taxon>Rhodobacterales</taxon>
        <taxon>Paracoccaceae</taxon>
        <taxon>Pararhodobacter</taxon>
    </lineage>
</organism>
<protein>
    <submittedName>
        <fullName evidence="1">N-formylglutamate amidohydrolase</fullName>
    </submittedName>
</protein>
<dbReference type="InterPro" id="IPR011227">
    <property type="entry name" value="UCP029730"/>
</dbReference>
<dbReference type="EMBL" id="JAPDFL010000001">
    <property type="protein sequence ID" value="MCW1931655.1"/>
    <property type="molecule type" value="Genomic_DNA"/>
</dbReference>
<dbReference type="InterPro" id="IPR007709">
    <property type="entry name" value="N-FG_amidohydro"/>
</dbReference>
<comment type="caution">
    <text evidence="1">The sequence shown here is derived from an EMBL/GenBank/DDBJ whole genome shotgun (WGS) entry which is preliminary data.</text>
</comment>
<dbReference type="Pfam" id="PF05013">
    <property type="entry name" value="FGase"/>
    <property type="match status" value="1"/>
</dbReference>
<dbReference type="Proteomes" id="UP001208938">
    <property type="component" value="Unassembled WGS sequence"/>
</dbReference>